<evidence type="ECO:0000313" key="4">
    <source>
        <dbReference type="EMBL" id="KAJ8363465.1"/>
    </source>
</evidence>
<keyword evidence="2" id="KW-0472">Membrane</keyword>
<feature type="region of interest" description="Disordered" evidence="1">
    <location>
        <begin position="229"/>
        <end position="299"/>
    </location>
</feature>
<dbReference type="OrthoDB" id="9899510at2759"/>
<dbReference type="Pfam" id="PF00652">
    <property type="entry name" value="Ricin_B_lectin"/>
    <property type="match status" value="1"/>
</dbReference>
<dbReference type="InterPro" id="IPR052678">
    <property type="entry name" value="OST-beta_subunit"/>
</dbReference>
<dbReference type="PANTHER" id="PTHR36129">
    <property type="entry name" value="ORGANIC SOLUTE TRANSPORTER SUBUNIT BETA-RELATED"/>
    <property type="match status" value="1"/>
</dbReference>
<dbReference type="EMBL" id="JAINUF010000004">
    <property type="protein sequence ID" value="KAJ8363465.1"/>
    <property type="molecule type" value="Genomic_DNA"/>
</dbReference>
<reference evidence="4" key="1">
    <citation type="journal article" date="2023" name="Science">
        <title>Genome structures resolve the early diversification of teleost fishes.</title>
        <authorList>
            <person name="Parey E."/>
            <person name="Louis A."/>
            <person name="Montfort J."/>
            <person name="Bouchez O."/>
            <person name="Roques C."/>
            <person name="Iampietro C."/>
            <person name="Lluch J."/>
            <person name="Castinel A."/>
            <person name="Donnadieu C."/>
            <person name="Desvignes T."/>
            <person name="Floi Bucao C."/>
            <person name="Jouanno E."/>
            <person name="Wen M."/>
            <person name="Mejri S."/>
            <person name="Dirks R."/>
            <person name="Jansen H."/>
            <person name="Henkel C."/>
            <person name="Chen W.J."/>
            <person name="Zahm M."/>
            <person name="Cabau C."/>
            <person name="Klopp C."/>
            <person name="Thompson A.W."/>
            <person name="Robinson-Rechavi M."/>
            <person name="Braasch I."/>
            <person name="Lecointre G."/>
            <person name="Bobe J."/>
            <person name="Postlethwait J.H."/>
            <person name="Berthelot C."/>
            <person name="Roest Crollius H."/>
            <person name="Guiguen Y."/>
        </authorList>
    </citation>
    <scope>NUCLEOTIDE SEQUENCE</scope>
    <source>
        <strain evidence="4">WJC10195</strain>
    </source>
</reference>
<keyword evidence="2" id="KW-0812">Transmembrane</keyword>
<proteinExistence type="predicted"/>
<dbReference type="AlphaFoldDB" id="A0A9Q1FPJ4"/>
<dbReference type="PANTHER" id="PTHR36129:SF2">
    <property type="entry name" value="RICIN B LECTIN DOMAIN-CONTAINING PROTEIN"/>
    <property type="match status" value="1"/>
</dbReference>
<dbReference type="PROSITE" id="PS50231">
    <property type="entry name" value="RICIN_B_LECTIN"/>
    <property type="match status" value="1"/>
</dbReference>
<dbReference type="SUPFAM" id="SSF50370">
    <property type="entry name" value="Ricin B-like lectins"/>
    <property type="match status" value="1"/>
</dbReference>
<organism evidence="4 5">
    <name type="scientific">Synaphobranchus kaupii</name>
    <name type="common">Kaup's arrowtooth eel</name>
    <dbReference type="NCBI Taxonomy" id="118154"/>
    <lineage>
        <taxon>Eukaryota</taxon>
        <taxon>Metazoa</taxon>
        <taxon>Chordata</taxon>
        <taxon>Craniata</taxon>
        <taxon>Vertebrata</taxon>
        <taxon>Euteleostomi</taxon>
        <taxon>Actinopterygii</taxon>
        <taxon>Neopterygii</taxon>
        <taxon>Teleostei</taxon>
        <taxon>Anguilliformes</taxon>
        <taxon>Synaphobranchidae</taxon>
        <taxon>Synaphobranchus</taxon>
    </lineage>
</organism>
<feature type="transmembrane region" description="Helical" evidence="2">
    <location>
        <begin position="313"/>
        <end position="336"/>
    </location>
</feature>
<keyword evidence="5" id="KW-1185">Reference proteome</keyword>
<evidence type="ECO:0000313" key="5">
    <source>
        <dbReference type="Proteomes" id="UP001152622"/>
    </source>
</evidence>
<comment type="caution">
    <text evidence="4">The sequence shown here is derived from an EMBL/GenBank/DDBJ whole genome shotgun (WGS) entry which is preliminary data.</text>
</comment>
<feature type="region of interest" description="Disordered" evidence="1">
    <location>
        <begin position="357"/>
        <end position="384"/>
    </location>
</feature>
<feature type="compositionally biased region" description="Low complexity" evidence="1">
    <location>
        <begin position="251"/>
        <end position="262"/>
    </location>
</feature>
<keyword evidence="2" id="KW-1133">Transmembrane helix</keyword>
<evidence type="ECO:0000256" key="1">
    <source>
        <dbReference type="SAM" id="MobiDB-lite"/>
    </source>
</evidence>
<gene>
    <name evidence="4" type="ORF">SKAU_G00122960</name>
</gene>
<dbReference type="Gene3D" id="2.80.10.50">
    <property type="match status" value="1"/>
</dbReference>
<name>A0A9Q1FPJ4_SYNKA</name>
<feature type="domain" description="Ricin B lectin" evidence="3">
    <location>
        <begin position="110"/>
        <end position="178"/>
    </location>
</feature>
<dbReference type="InterPro" id="IPR035992">
    <property type="entry name" value="Ricin_B-like_lectins"/>
</dbReference>
<dbReference type="Proteomes" id="UP001152622">
    <property type="component" value="Chromosome 4"/>
</dbReference>
<evidence type="ECO:0000256" key="2">
    <source>
        <dbReference type="SAM" id="Phobius"/>
    </source>
</evidence>
<dbReference type="InterPro" id="IPR000772">
    <property type="entry name" value="Ricin_B_lectin"/>
</dbReference>
<accession>A0A9Q1FPJ4</accession>
<sequence>MHFKKHTAFAPESYSKNCGPRRALQQDYPYQPCSSQRASDAYPIRKSKPPPLPIITTRFYLTEEQTFCDVCGLCLGRLLRDTRELAAVMERGVCMITVVVLILRDVAGFSIRNEQLGRCMEVLGGRLAMEECRPGSDPQQWEWRAQTQALVSLQTGECLSVDQAQEYEIVHLRACRAGEGQGEGQAWGCSKKGHLALSGTKGLHLGAHRDAAKVFLSRDRGRGSKWSTLGNRTICDEPGGPHHWHRHGDKPTTAPSAISASAGDNTGLQQNAMAAPNLTETSPEKKLHPPPYSTTGPGLGPSPTPFFSLEYGLGWKVTMLVLSSLALVLGLVILLLNIYHNRKKKVVCVVKSYTPTGAASQQGSPVPNERAPLTRHPMGPPRSPSLQRGEILIEWKDGTVTPLFDTNYLTD</sequence>
<feature type="compositionally biased region" description="Polar residues" evidence="1">
    <location>
        <begin position="263"/>
        <end position="272"/>
    </location>
</feature>
<evidence type="ECO:0000259" key="3">
    <source>
        <dbReference type="Pfam" id="PF00652"/>
    </source>
</evidence>
<protein>
    <recommendedName>
        <fullName evidence="3">Ricin B lectin domain-containing protein</fullName>
    </recommendedName>
</protein>